<comment type="pathway">
    <text evidence="9">Amino-sugar metabolism; N-acetylneuraminate degradation; D-fructose 6-phosphate from N-acetylneuraminate: step 4/5.</text>
</comment>
<dbReference type="SUPFAM" id="SSF51556">
    <property type="entry name" value="Metallo-dependent hydrolases"/>
    <property type="match status" value="1"/>
</dbReference>
<comment type="similarity">
    <text evidence="2">Belongs to the metallo-dependent hydrolases superfamily. NagA family.</text>
</comment>
<dbReference type="InterPro" id="IPR003764">
    <property type="entry name" value="GlcNAc_6-P_deAcase"/>
</dbReference>
<comment type="cofactor">
    <cofactor evidence="1">
        <name>a divalent metal cation</name>
        <dbReference type="ChEBI" id="CHEBI:60240"/>
    </cofactor>
</comment>
<evidence type="ECO:0000256" key="1">
    <source>
        <dbReference type="ARBA" id="ARBA00001968"/>
    </source>
</evidence>
<dbReference type="Pfam" id="PF01979">
    <property type="entry name" value="Amidohydro_1"/>
    <property type="match status" value="1"/>
</dbReference>
<proteinExistence type="inferred from homology"/>
<evidence type="ECO:0000256" key="8">
    <source>
        <dbReference type="ARBA" id="ARBA00047647"/>
    </source>
</evidence>
<dbReference type="OrthoDB" id="9776488at2"/>
<dbReference type="RefSeq" id="WP_158509569.1">
    <property type="nucleotide sequence ID" value="NZ_AP014924.1"/>
</dbReference>
<feature type="domain" description="Amidohydrolase-related" evidence="11">
    <location>
        <begin position="67"/>
        <end position="384"/>
    </location>
</feature>
<dbReference type="InterPro" id="IPR011059">
    <property type="entry name" value="Metal-dep_hydrolase_composite"/>
</dbReference>
<accession>A0A0K2SJ56</accession>
<dbReference type="STRING" id="1555112.LIP_1281"/>
<evidence type="ECO:0000256" key="5">
    <source>
        <dbReference type="ARBA" id="ARBA00022723"/>
    </source>
</evidence>
<evidence type="ECO:0000256" key="3">
    <source>
        <dbReference type="ARBA" id="ARBA00011899"/>
    </source>
</evidence>
<dbReference type="PANTHER" id="PTHR11113:SF14">
    <property type="entry name" value="N-ACETYLGLUCOSAMINE-6-PHOSPHATE DEACETYLASE"/>
    <property type="match status" value="1"/>
</dbReference>
<gene>
    <name evidence="12" type="ORF">LIP_1281</name>
</gene>
<organism evidence="12 13">
    <name type="scientific">Limnochorda pilosa</name>
    <dbReference type="NCBI Taxonomy" id="1555112"/>
    <lineage>
        <taxon>Bacteria</taxon>
        <taxon>Bacillati</taxon>
        <taxon>Bacillota</taxon>
        <taxon>Limnochordia</taxon>
        <taxon>Limnochordales</taxon>
        <taxon>Limnochordaceae</taxon>
        <taxon>Limnochorda</taxon>
    </lineage>
</organism>
<dbReference type="PANTHER" id="PTHR11113">
    <property type="entry name" value="N-ACETYLGLUCOSAMINE-6-PHOSPHATE DEACETYLASE"/>
    <property type="match status" value="1"/>
</dbReference>
<keyword evidence="7" id="KW-0119">Carbohydrate metabolism</keyword>
<dbReference type="Gene3D" id="2.30.40.10">
    <property type="entry name" value="Urease, subunit C, domain 1"/>
    <property type="match status" value="1"/>
</dbReference>
<dbReference type="FunFam" id="3.20.20.140:FF:000004">
    <property type="entry name" value="N-acetylglucosamine-6-phosphate deacetylase"/>
    <property type="match status" value="1"/>
</dbReference>
<dbReference type="NCBIfam" id="TIGR00221">
    <property type="entry name" value="nagA"/>
    <property type="match status" value="1"/>
</dbReference>
<dbReference type="GO" id="GO:0008448">
    <property type="term" value="F:N-acetylglucosamine-6-phosphate deacetylase activity"/>
    <property type="evidence" value="ECO:0007669"/>
    <property type="project" value="UniProtKB-EC"/>
</dbReference>
<reference evidence="13" key="2">
    <citation type="journal article" date="2016" name="Int. J. Syst. Evol. Microbiol.">
        <title>Complete genome sequence and cell structure of Limnochorda pilosa, a Gram-negative spore-former within the phylum Firmicutes.</title>
        <authorList>
            <person name="Watanabe M."/>
            <person name="Kojima H."/>
            <person name="Fukui M."/>
        </authorList>
    </citation>
    <scope>NUCLEOTIDE SEQUENCE [LARGE SCALE GENOMIC DNA]</scope>
    <source>
        <strain evidence="13">HC45</strain>
    </source>
</reference>
<dbReference type="KEGG" id="lpil:LIP_1281"/>
<dbReference type="InterPro" id="IPR006680">
    <property type="entry name" value="Amidohydro-rel"/>
</dbReference>
<evidence type="ECO:0000256" key="7">
    <source>
        <dbReference type="ARBA" id="ARBA00023277"/>
    </source>
</evidence>
<evidence type="ECO:0000313" key="13">
    <source>
        <dbReference type="Proteomes" id="UP000065807"/>
    </source>
</evidence>
<evidence type="ECO:0000256" key="4">
    <source>
        <dbReference type="ARBA" id="ARBA00018029"/>
    </source>
</evidence>
<keyword evidence="5" id="KW-0479">Metal-binding</keyword>
<feature type="region of interest" description="Disordered" evidence="10">
    <location>
        <begin position="405"/>
        <end position="450"/>
    </location>
</feature>
<dbReference type="InterPro" id="IPR032466">
    <property type="entry name" value="Metal_Hydrolase"/>
</dbReference>
<sequence length="450" mass="47656">MSGTTAWLIRGAKVLAEDGWDDGAVLAVVAGRIAYRGDLRALPRRLEVAGTEVGRQSLEEIQAEGGYLCPGFVDIHVHGGGGADVMDASPGALRQIARTHARHGTVALLATTVSAPYEHVRRVMEAVQETSDGLDEGSEILGVHLEGPHLSPRRAGAQNPEYLTPPDPRELEALMERFPGLLAMVTLAPELDGASELIELLHRSGVVPAVGHSDATYEQAVEAFQHGAQHAVHTFNGMNPLHHRAPGVPGAVITTRPVTAELIADGFHVHPGVARLLWQVKGPDRLVLVTDAMRATDLPDGRYELGGLEVEVHAGAARLAGSETLAGSTLTLERAVRWMANEVGVPLADAVRLASQNPARRLGLGDRLGSLEVGKDGSVVLLDGELRVRLTLHQGWVLYDGQGSEYDEAEAERSQDALGDGPAAAGGLGAEPEAEPSASVLARMEHEEEL</sequence>
<dbReference type="GO" id="GO:0046872">
    <property type="term" value="F:metal ion binding"/>
    <property type="evidence" value="ECO:0007669"/>
    <property type="project" value="UniProtKB-KW"/>
</dbReference>
<evidence type="ECO:0000259" key="11">
    <source>
        <dbReference type="Pfam" id="PF01979"/>
    </source>
</evidence>
<reference evidence="13" key="1">
    <citation type="submission" date="2015-07" db="EMBL/GenBank/DDBJ databases">
        <title>Complete genome sequence and phylogenetic analysis of Limnochorda pilosa.</title>
        <authorList>
            <person name="Watanabe M."/>
            <person name="Kojima H."/>
            <person name="Fukui M."/>
        </authorList>
    </citation>
    <scope>NUCLEOTIDE SEQUENCE [LARGE SCALE GENOMIC DNA]</scope>
    <source>
        <strain evidence="13">HC45</strain>
    </source>
</reference>
<evidence type="ECO:0000256" key="6">
    <source>
        <dbReference type="ARBA" id="ARBA00022801"/>
    </source>
</evidence>
<dbReference type="Proteomes" id="UP000065807">
    <property type="component" value="Chromosome"/>
</dbReference>
<evidence type="ECO:0000256" key="10">
    <source>
        <dbReference type="SAM" id="MobiDB-lite"/>
    </source>
</evidence>
<protein>
    <recommendedName>
        <fullName evidence="4">N-acetylglucosamine-6-phosphate deacetylase</fullName>
        <ecNumber evidence="3">3.5.1.25</ecNumber>
    </recommendedName>
</protein>
<dbReference type="Gene3D" id="3.20.20.140">
    <property type="entry name" value="Metal-dependent hydrolases"/>
    <property type="match status" value="1"/>
</dbReference>
<evidence type="ECO:0000313" key="12">
    <source>
        <dbReference type="EMBL" id="BAS27138.1"/>
    </source>
</evidence>
<dbReference type="PATRIC" id="fig|1555112.3.peg.1327"/>
<dbReference type="EC" id="3.5.1.25" evidence="3"/>
<dbReference type="GO" id="GO:0006046">
    <property type="term" value="P:N-acetylglucosamine catabolic process"/>
    <property type="evidence" value="ECO:0007669"/>
    <property type="project" value="TreeGrafter"/>
</dbReference>
<dbReference type="CDD" id="cd00854">
    <property type="entry name" value="NagA"/>
    <property type="match status" value="1"/>
</dbReference>
<dbReference type="EMBL" id="AP014924">
    <property type="protein sequence ID" value="BAS27138.1"/>
    <property type="molecule type" value="Genomic_DNA"/>
</dbReference>
<evidence type="ECO:0000256" key="2">
    <source>
        <dbReference type="ARBA" id="ARBA00010716"/>
    </source>
</evidence>
<dbReference type="AlphaFoldDB" id="A0A0K2SJ56"/>
<dbReference type="SUPFAM" id="SSF51338">
    <property type="entry name" value="Composite domain of metallo-dependent hydrolases"/>
    <property type="match status" value="1"/>
</dbReference>
<keyword evidence="13" id="KW-1185">Reference proteome</keyword>
<evidence type="ECO:0000256" key="9">
    <source>
        <dbReference type="ARBA" id="ARBA00060590"/>
    </source>
</evidence>
<name>A0A0K2SJ56_LIMPI</name>
<comment type="catalytic activity">
    <reaction evidence="8">
        <text>N-acetyl-D-glucosamine 6-phosphate + H2O = D-glucosamine 6-phosphate + acetate</text>
        <dbReference type="Rhea" id="RHEA:22936"/>
        <dbReference type="ChEBI" id="CHEBI:15377"/>
        <dbReference type="ChEBI" id="CHEBI:30089"/>
        <dbReference type="ChEBI" id="CHEBI:57513"/>
        <dbReference type="ChEBI" id="CHEBI:58725"/>
        <dbReference type="EC" id="3.5.1.25"/>
    </reaction>
</comment>
<keyword evidence="6" id="KW-0378">Hydrolase</keyword>